<dbReference type="Gene3D" id="3.30.360.10">
    <property type="entry name" value="Dihydrodipicolinate Reductase, domain 2"/>
    <property type="match status" value="1"/>
</dbReference>
<evidence type="ECO:0000313" key="4">
    <source>
        <dbReference type="Proteomes" id="UP000766904"/>
    </source>
</evidence>
<protein>
    <submittedName>
        <fullName evidence="3">Gfo/Idh/MocA family oxidoreductase</fullName>
    </submittedName>
</protein>
<accession>A0A8J8TQT4</accession>
<dbReference type="InterPro" id="IPR055170">
    <property type="entry name" value="GFO_IDH_MocA-like_dom"/>
</dbReference>
<dbReference type="OrthoDB" id="25239at2157"/>
<gene>
    <name evidence="3" type="ORF">CV102_18085</name>
</gene>
<dbReference type="EMBL" id="PHNJ01000011">
    <property type="protein sequence ID" value="TYL37225.1"/>
    <property type="molecule type" value="Genomic_DNA"/>
</dbReference>
<dbReference type="InterPro" id="IPR051450">
    <property type="entry name" value="Gfo/Idh/MocA_Oxidoreductases"/>
</dbReference>
<dbReference type="Proteomes" id="UP000766904">
    <property type="component" value="Unassembled WGS sequence"/>
</dbReference>
<sequence length="328" mass="36051">MPRKTTQIDVGVIGVGSMGQHHARVYDDLPTANLVGVFDVDDEQAENVAAEHGVPALALDNLLAQVDAVSVVVPTEYHYEMAMQCLDANVGMLIEKPVLDDLDQAAELRSRVERADVPVQIGHIERFNPAVSQLEEIIDDLSIVSLRSQRLGPAPDRTIEDSAVLDLMIHDIDIVLSLLDATPARVQSAGVDANRHASALLEFEGGAMASLTASRKTQRKVRTLEITAEECFIELDYIDQSLEIHRNSVPEYIQENGDVRFKHESIVERPTVRNAEPLQRELEAFLETVDANAVPEVTVQDGINALEVAQAIETTALDQRKRLVSADD</sequence>
<dbReference type="Pfam" id="PF22725">
    <property type="entry name" value="GFO_IDH_MocA_C3"/>
    <property type="match status" value="1"/>
</dbReference>
<dbReference type="InterPro" id="IPR036291">
    <property type="entry name" value="NAD(P)-bd_dom_sf"/>
</dbReference>
<dbReference type="PANTHER" id="PTHR43377:SF1">
    <property type="entry name" value="BILIVERDIN REDUCTASE A"/>
    <property type="match status" value="1"/>
</dbReference>
<proteinExistence type="predicted"/>
<evidence type="ECO:0000259" key="2">
    <source>
        <dbReference type="Pfam" id="PF22725"/>
    </source>
</evidence>
<evidence type="ECO:0000259" key="1">
    <source>
        <dbReference type="Pfam" id="PF01408"/>
    </source>
</evidence>
<keyword evidence="4" id="KW-1185">Reference proteome</keyword>
<dbReference type="SUPFAM" id="SSF51735">
    <property type="entry name" value="NAD(P)-binding Rossmann-fold domains"/>
    <property type="match status" value="1"/>
</dbReference>
<reference evidence="3" key="1">
    <citation type="submission" date="2017-11" db="EMBL/GenBank/DDBJ databases">
        <authorList>
            <person name="Kajale S.C."/>
            <person name="Sharma A."/>
        </authorList>
    </citation>
    <scope>NUCLEOTIDE SEQUENCE</scope>
    <source>
        <strain evidence="3">LS1_42</strain>
    </source>
</reference>
<organism evidence="3 4">
    <name type="scientific">Natronococcus pandeyae</name>
    <dbReference type="NCBI Taxonomy" id="2055836"/>
    <lineage>
        <taxon>Archaea</taxon>
        <taxon>Methanobacteriati</taxon>
        <taxon>Methanobacteriota</taxon>
        <taxon>Stenosarchaea group</taxon>
        <taxon>Halobacteria</taxon>
        <taxon>Halobacteriales</taxon>
        <taxon>Natrialbaceae</taxon>
        <taxon>Natronococcus</taxon>
    </lineage>
</organism>
<dbReference type="Gene3D" id="3.40.50.720">
    <property type="entry name" value="NAD(P)-binding Rossmann-like Domain"/>
    <property type="match status" value="1"/>
</dbReference>
<feature type="domain" description="GFO/IDH/MocA-like oxidoreductase" evidence="2">
    <location>
        <begin position="160"/>
        <end position="230"/>
    </location>
</feature>
<evidence type="ECO:0000313" key="3">
    <source>
        <dbReference type="EMBL" id="TYL37225.1"/>
    </source>
</evidence>
<dbReference type="AlphaFoldDB" id="A0A8J8TQT4"/>
<comment type="caution">
    <text evidence="3">The sequence shown here is derived from an EMBL/GenBank/DDBJ whole genome shotgun (WGS) entry which is preliminary data.</text>
</comment>
<dbReference type="RefSeq" id="WP_148859374.1">
    <property type="nucleotide sequence ID" value="NZ_PHNJ01000011.1"/>
</dbReference>
<name>A0A8J8TQT4_9EURY</name>
<dbReference type="SUPFAM" id="SSF55347">
    <property type="entry name" value="Glyceraldehyde-3-phosphate dehydrogenase-like, C-terminal domain"/>
    <property type="match status" value="1"/>
</dbReference>
<feature type="domain" description="Gfo/Idh/MocA-like oxidoreductase N-terminal" evidence="1">
    <location>
        <begin position="9"/>
        <end position="123"/>
    </location>
</feature>
<dbReference type="Pfam" id="PF01408">
    <property type="entry name" value="GFO_IDH_MocA"/>
    <property type="match status" value="1"/>
</dbReference>
<dbReference type="InterPro" id="IPR000683">
    <property type="entry name" value="Gfo/Idh/MocA-like_OxRdtase_N"/>
</dbReference>
<dbReference type="PANTHER" id="PTHR43377">
    <property type="entry name" value="BILIVERDIN REDUCTASE A"/>
    <property type="match status" value="1"/>
</dbReference>
<dbReference type="GO" id="GO:0000166">
    <property type="term" value="F:nucleotide binding"/>
    <property type="evidence" value="ECO:0007669"/>
    <property type="project" value="InterPro"/>
</dbReference>